<dbReference type="PROSITE" id="PS50041">
    <property type="entry name" value="C_TYPE_LECTIN_2"/>
    <property type="match status" value="1"/>
</dbReference>
<evidence type="ECO:0000259" key="2">
    <source>
        <dbReference type="PROSITE" id="PS50041"/>
    </source>
</evidence>
<protein>
    <recommendedName>
        <fullName evidence="2">C-type lectin domain-containing protein</fullName>
    </recommendedName>
</protein>
<sequence>MISQLILVSLMISLATSNSSNSCLAPASYIHGSCFTFINTPMSFWEANSYCEYHSNNAWSYLALVESKDQSIWLAKSATMFTSENYWIGVYRPSVIDNFRTILNRYLTFQYFAHINPSMNYAVGRKKDGMWETRPEEERLPFVCSYKPSEPTTPST</sequence>
<accession>A0AAE9ETR6</accession>
<evidence type="ECO:0000313" key="4">
    <source>
        <dbReference type="Proteomes" id="UP000829354"/>
    </source>
</evidence>
<feature type="domain" description="C-type lectin" evidence="2">
    <location>
        <begin position="30"/>
        <end position="145"/>
    </location>
</feature>
<reference evidence="3 4" key="1">
    <citation type="submission" date="2022-04" db="EMBL/GenBank/DDBJ databases">
        <title>Chromosome-level reference genomes for two strains of Caenorhabditis briggsae: an improved platform for comparative genomics.</title>
        <authorList>
            <person name="Stevens L."/>
            <person name="Andersen E."/>
        </authorList>
    </citation>
    <scope>NUCLEOTIDE SEQUENCE [LARGE SCALE GENOMIC DNA]</scope>
    <source>
        <strain evidence="3">VX34</strain>
        <tissue evidence="3">Whole-organism</tissue>
    </source>
</reference>
<keyword evidence="1" id="KW-0732">Signal</keyword>
<dbReference type="InterPro" id="IPR016186">
    <property type="entry name" value="C-type_lectin-like/link_sf"/>
</dbReference>
<dbReference type="SMART" id="SM00034">
    <property type="entry name" value="CLECT"/>
    <property type="match status" value="1"/>
</dbReference>
<gene>
    <name evidence="3" type="ORF">L5515_012860</name>
</gene>
<proteinExistence type="predicted"/>
<dbReference type="InterPro" id="IPR001304">
    <property type="entry name" value="C-type_lectin-like"/>
</dbReference>
<dbReference type="AlphaFoldDB" id="A0AAE9ETR6"/>
<organism evidence="3 4">
    <name type="scientific">Caenorhabditis briggsae</name>
    <dbReference type="NCBI Taxonomy" id="6238"/>
    <lineage>
        <taxon>Eukaryota</taxon>
        <taxon>Metazoa</taxon>
        <taxon>Ecdysozoa</taxon>
        <taxon>Nematoda</taxon>
        <taxon>Chromadorea</taxon>
        <taxon>Rhabditida</taxon>
        <taxon>Rhabditina</taxon>
        <taxon>Rhabditomorpha</taxon>
        <taxon>Rhabditoidea</taxon>
        <taxon>Rhabditidae</taxon>
        <taxon>Peloderinae</taxon>
        <taxon>Caenorhabditis</taxon>
    </lineage>
</organism>
<dbReference type="Pfam" id="PF00059">
    <property type="entry name" value="Lectin_C"/>
    <property type="match status" value="1"/>
</dbReference>
<dbReference type="InterPro" id="IPR016187">
    <property type="entry name" value="CTDL_fold"/>
</dbReference>
<dbReference type="PANTHER" id="PTHR23062">
    <property type="entry name" value="HYPOTHETICAL PROTEIN C.ELEGANS"/>
    <property type="match status" value="1"/>
</dbReference>
<feature type="chain" id="PRO_5041961290" description="C-type lectin domain-containing protein" evidence="1">
    <location>
        <begin position="18"/>
        <end position="156"/>
    </location>
</feature>
<feature type="signal peptide" evidence="1">
    <location>
        <begin position="1"/>
        <end position="17"/>
    </location>
</feature>
<dbReference type="Gene3D" id="3.10.100.10">
    <property type="entry name" value="Mannose-Binding Protein A, subunit A"/>
    <property type="match status" value="1"/>
</dbReference>
<dbReference type="EMBL" id="CP092623">
    <property type="protein sequence ID" value="UMM31352.1"/>
    <property type="molecule type" value="Genomic_DNA"/>
</dbReference>
<dbReference type="PANTHER" id="PTHR23062:SF11">
    <property type="entry name" value="C-TYPE LECTIN DOMAIN-CONTAINING PROTEIN"/>
    <property type="match status" value="1"/>
</dbReference>
<dbReference type="SUPFAM" id="SSF56436">
    <property type="entry name" value="C-type lectin-like"/>
    <property type="match status" value="1"/>
</dbReference>
<dbReference type="Proteomes" id="UP000829354">
    <property type="component" value="Chromosome IV"/>
</dbReference>
<dbReference type="CDD" id="cd00037">
    <property type="entry name" value="CLECT"/>
    <property type="match status" value="1"/>
</dbReference>
<evidence type="ECO:0000313" key="3">
    <source>
        <dbReference type="EMBL" id="UMM31352.1"/>
    </source>
</evidence>
<keyword evidence="4" id="KW-1185">Reference proteome</keyword>
<evidence type="ECO:0000256" key="1">
    <source>
        <dbReference type="SAM" id="SignalP"/>
    </source>
</evidence>
<name>A0AAE9ETR6_CAEBR</name>